<organism evidence="2 3">
    <name type="scientific">Adonisia turfae CCMR0082</name>
    <dbReference type="NCBI Taxonomy" id="2304604"/>
    <lineage>
        <taxon>Bacteria</taxon>
        <taxon>Bacillati</taxon>
        <taxon>Cyanobacteriota</taxon>
        <taxon>Adonisia</taxon>
        <taxon>Adonisia turfae</taxon>
    </lineage>
</organism>
<dbReference type="AlphaFoldDB" id="A0A6M0SD82"/>
<sequence>MQQRRLNAYLNLIQELLTCPKGEEWIRLKQHEHLVDSELLQVMEQVASQLLREGNRQAAIFLHNWAAKLHHILVKETPIPKPEDDKFQAYLALIQDLLSSSEDDKERLLAKHHDLIGPGLVHQMQQVAQQLKQQGSDESADYLQHLADELNQAWIAAHAFQPELQKESSHVPLKTADSATENTDQSSKMAGAKDVANEDEGGSPSQQIVSTQPLTTSLQLKVNQQLTDAISEISQALHQLNQTIMAQSHRTNPLWYMDVLERAATAQWLLTTDEIEQLMGVKPKCHGKDKIYQRGTWTFVKVGKLGAQTAWKVTKTRLDAAPPSPIINNPDTSQQPSYRQTHEIKPSLSLAKHPPLKQTALNNGSSDSDQTDLLEIPEMDDVWA</sequence>
<feature type="compositionally biased region" description="Polar residues" evidence="1">
    <location>
        <begin position="177"/>
        <end position="188"/>
    </location>
</feature>
<protein>
    <submittedName>
        <fullName evidence="2">Uncharacterized protein</fullName>
    </submittedName>
</protein>
<evidence type="ECO:0000313" key="3">
    <source>
        <dbReference type="Proteomes" id="UP000473574"/>
    </source>
</evidence>
<dbReference type="Proteomes" id="UP000473574">
    <property type="component" value="Unassembled WGS sequence"/>
</dbReference>
<feature type="compositionally biased region" description="Polar residues" evidence="1">
    <location>
        <begin position="326"/>
        <end position="339"/>
    </location>
</feature>
<dbReference type="EMBL" id="QZCE01000002">
    <property type="protein sequence ID" value="NEZ66457.1"/>
    <property type="molecule type" value="Genomic_DNA"/>
</dbReference>
<accession>A0A6M0SD82</accession>
<feature type="compositionally biased region" description="Polar residues" evidence="1">
    <location>
        <begin position="359"/>
        <end position="368"/>
    </location>
</feature>
<feature type="region of interest" description="Disordered" evidence="1">
    <location>
        <begin position="320"/>
        <end position="384"/>
    </location>
</feature>
<gene>
    <name evidence="2" type="ORF">D0962_27480</name>
</gene>
<proteinExistence type="predicted"/>
<evidence type="ECO:0000256" key="1">
    <source>
        <dbReference type="SAM" id="MobiDB-lite"/>
    </source>
</evidence>
<feature type="compositionally biased region" description="Polar residues" evidence="1">
    <location>
        <begin position="203"/>
        <end position="212"/>
    </location>
</feature>
<dbReference type="RefSeq" id="WP_163668632.1">
    <property type="nucleotide sequence ID" value="NZ_QZCE01000002.1"/>
</dbReference>
<name>A0A6M0SD82_9CYAN</name>
<comment type="caution">
    <text evidence="2">The sequence shown here is derived from an EMBL/GenBank/DDBJ whole genome shotgun (WGS) entry which is preliminary data.</text>
</comment>
<evidence type="ECO:0000313" key="2">
    <source>
        <dbReference type="EMBL" id="NEZ66457.1"/>
    </source>
</evidence>
<feature type="region of interest" description="Disordered" evidence="1">
    <location>
        <begin position="166"/>
        <end position="212"/>
    </location>
</feature>
<reference evidence="2 3" key="1">
    <citation type="journal article" date="2020" name="Microb. Ecol.">
        <title>Ecogenomics of the Marine Benthic Filamentous Cyanobacterium Adonisia.</title>
        <authorList>
            <person name="Walter J.M."/>
            <person name="Coutinho F.H."/>
            <person name="Leomil L."/>
            <person name="Hargreaves P.I."/>
            <person name="Campeao M.E."/>
            <person name="Vieira V.V."/>
            <person name="Silva B.S."/>
            <person name="Fistarol G.O."/>
            <person name="Salomon P.S."/>
            <person name="Sawabe T."/>
            <person name="Mino S."/>
            <person name="Hosokawa M."/>
            <person name="Miyashita H."/>
            <person name="Maruyama F."/>
            <person name="van Verk M.C."/>
            <person name="Dutilh B.E."/>
            <person name="Thompson C.C."/>
            <person name="Thompson F.L."/>
        </authorList>
    </citation>
    <scope>NUCLEOTIDE SEQUENCE [LARGE SCALE GENOMIC DNA]</scope>
    <source>
        <strain evidence="2 3">CCMR0082</strain>
    </source>
</reference>
<feature type="compositionally biased region" description="Acidic residues" evidence="1">
    <location>
        <begin position="369"/>
        <end position="384"/>
    </location>
</feature>